<accession>A0A6M0JUF2</accession>
<comment type="caution">
    <text evidence="2">The sequence shown here is derived from an EMBL/GenBank/DDBJ whole genome shotgun (WGS) entry which is preliminary data.</text>
</comment>
<dbReference type="PANTHER" id="PTHR35400">
    <property type="entry name" value="SLR1083 PROTEIN"/>
    <property type="match status" value="1"/>
</dbReference>
<dbReference type="Proteomes" id="UP000483379">
    <property type="component" value="Unassembled WGS sequence"/>
</dbReference>
<dbReference type="EMBL" id="JAAIJQ010000009">
    <property type="protein sequence ID" value="NEV61152.1"/>
    <property type="molecule type" value="Genomic_DNA"/>
</dbReference>
<evidence type="ECO:0000313" key="3">
    <source>
        <dbReference type="Proteomes" id="UP000483379"/>
    </source>
</evidence>
<dbReference type="GO" id="GO:0004519">
    <property type="term" value="F:endonuclease activity"/>
    <property type="evidence" value="ECO:0007669"/>
    <property type="project" value="UniProtKB-KW"/>
</dbReference>
<name>A0A6M0JUF2_9GAMM</name>
<dbReference type="InterPro" id="IPR011335">
    <property type="entry name" value="Restrct_endonuc-II-like"/>
</dbReference>
<gene>
    <name evidence="2" type="ORF">G3446_04425</name>
</gene>
<dbReference type="CDD" id="cd06260">
    <property type="entry name" value="DUF820-like"/>
    <property type="match status" value="1"/>
</dbReference>
<dbReference type="Gene3D" id="3.90.1570.10">
    <property type="entry name" value="tt1808, chain A"/>
    <property type="match status" value="1"/>
</dbReference>
<evidence type="ECO:0000259" key="1">
    <source>
        <dbReference type="Pfam" id="PF05685"/>
    </source>
</evidence>
<feature type="domain" description="Putative restriction endonuclease" evidence="1">
    <location>
        <begin position="26"/>
        <end position="171"/>
    </location>
</feature>
<keyword evidence="3" id="KW-1185">Reference proteome</keyword>
<sequence>MSTVFESSRHRFSRHECARMVEAGIFGPDDRVELLDGEILDRAPQRSRHATAVTLFGDALRAAFDTEVTVRLRLPLSLDEHSEPEPDAAILPESPRDDRDAHPLTALLVCEISDTRLALDRGKKLIASAKTGVPEYWMLDLNAERLEIYREPKGRGYSFAQVVRSDERVAPAFAPGNPVLVRDLLP</sequence>
<dbReference type="PANTHER" id="PTHR35400:SF1">
    <property type="entry name" value="SLR1083 PROTEIN"/>
    <property type="match status" value="1"/>
</dbReference>
<dbReference type="InterPro" id="IPR008538">
    <property type="entry name" value="Uma2"/>
</dbReference>
<keyword evidence="2" id="KW-0540">Nuclease</keyword>
<keyword evidence="2" id="KW-0378">Hydrolase</keyword>
<keyword evidence="2" id="KW-0255">Endonuclease</keyword>
<dbReference type="RefSeq" id="WP_164451202.1">
    <property type="nucleotide sequence ID" value="NZ_JAAIJQ010000009.1"/>
</dbReference>
<dbReference type="SUPFAM" id="SSF52980">
    <property type="entry name" value="Restriction endonuclease-like"/>
    <property type="match status" value="1"/>
</dbReference>
<proteinExistence type="predicted"/>
<evidence type="ECO:0000313" key="2">
    <source>
        <dbReference type="EMBL" id="NEV61152.1"/>
    </source>
</evidence>
<dbReference type="Pfam" id="PF05685">
    <property type="entry name" value="Uma2"/>
    <property type="match status" value="1"/>
</dbReference>
<protein>
    <submittedName>
        <fullName evidence="2">Uma2 family endonuclease</fullName>
    </submittedName>
</protein>
<dbReference type="AlphaFoldDB" id="A0A6M0JUF2"/>
<reference evidence="2 3" key="1">
    <citation type="submission" date="2020-02" db="EMBL/GenBank/DDBJ databases">
        <title>Genome sequences of Thiorhodococcus mannitoliphagus and Thiorhodococcus minor, purple sulfur photosynthetic bacteria in the gammaproteobacterial family, Chromatiaceae.</title>
        <authorList>
            <person name="Aviles F.A."/>
            <person name="Meyer T.E."/>
            <person name="Kyndt J.A."/>
        </authorList>
    </citation>
    <scope>NUCLEOTIDE SEQUENCE [LARGE SCALE GENOMIC DNA]</scope>
    <source>
        <strain evidence="2 3">DSM 11518</strain>
    </source>
</reference>
<dbReference type="InterPro" id="IPR012296">
    <property type="entry name" value="Nuclease_put_TT1808"/>
</dbReference>
<organism evidence="2 3">
    <name type="scientific">Thiorhodococcus minor</name>
    <dbReference type="NCBI Taxonomy" id="57489"/>
    <lineage>
        <taxon>Bacteria</taxon>
        <taxon>Pseudomonadati</taxon>
        <taxon>Pseudomonadota</taxon>
        <taxon>Gammaproteobacteria</taxon>
        <taxon>Chromatiales</taxon>
        <taxon>Chromatiaceae</taxon>
        <taxon>Thiorhodococcus</taxon>
    </lineage>
</organism>